<dbReference type="RefSeq" id="WP_075029645.1">
    <property type="nucleotide sequence ID" value="NZ_FONR01000010.1"/>
</dbReference>
<sequence length="565" mass="59633">MAVEQLPGQMREFASYLSGLMKRLDQDGGWCAVFWQRDPDGMRACLDGWEVPPWDVVEALLQDLAAEQGPQIAAQEAQRARSLHGASLTAYDGRPGGRDALGDRLDVMLREQRYAAERQTELSRQLHAATTQEEADTVRLDLAWAHDDHERATARCVELRHRMENLDRRALRTHVSGAFDFSGDAGGSVVRIAEPADQRALEPRPGAPGTAAPHHPTTPERSGSRPRFADPAVTDHSGPGPLPAPAPMAPSDPATPGSGPYDPAAAPSARSDSAAARIGPYDQAGTSAGTGTTPSTSAAFTPSLGAAPSPGPAPTPSAAPVPKQRSKRRPRGSARFAGMMEAEAAPVAVPETAAPPVSAPAAPSGRSPRGARFAGAAEAPAQPRTEALDEDARRATAETVQTLTRLRREGRSGEAHAVLVEAAYWPAARFPLLAAELHRAGLDADWATLLWEASSLPADRLVGAADALAAAGRSADGRQMLRQGVARPAPEIGTAVLSLADEGRQREIRALLDAYVRVRTPEEAARSAEADPGRLVPLLLAAAKGVSEERHWDLVHALRVAGFTA</sequence>
<gene>
    <name evidence="2" type="ORF">SAMN02787118_11037</name>
</gene>
<reference evidence="2 3" key="1">
    <citation type="submission" date="2016-10" db="EMBL/GenBank/DDBJ databases">
        <authorList>
            <person name="de Groot N.N."/>
        </authorList>
    </citation>
    <scope>NUCLEOTIDE SEQUENCE [LARGE SCALE GENOMIC DNA]</scope>
    <source>
        <strain evidence="2 3">OK461</strain>
    </source>
</reference>
<feature type="compositionally biased region" description="Pro residues" evidence="1">
    <location>
        <begin position="240"/>
        <end position="250"/>
    </location>
</feature>
<dbReference type="AlphaFoldDB" id="A0A1I2KEW4"/>
<protein>
    <recommendedName>
        <fullName evidence="4">UL36 very large tegument protein</fullName>
    </recommendedName>
</protein>
<evidence type="ECO:0008006" key="4">
    <source>
        <dbReference type="Google" id="ProtNLM"/>
    </source>
</evidence>
<evidence type="ECO:0000313" key="3">
    <source>
        <dbReference type="Proteomes" id="UP000181942"/>
    </source>
</evidence>
<feature type="region of interest" description="Disordered" evidence="1">
    <location>
        <begin position="353"/>
        <end position="396"/>
    </location>
</feature>
<dbReference type="Proteomes" id="UP000181942">
    <property type="component" value="Unassembled WGS sequence"/>
</dbReference>
<proteinExistence type="predicted"/>
<feature type="compositionally biased region" description="Low complexity" evidence="1">
    <location>
        <begin position="203"/>
        <end position="221"/>
    </location>
</feature>
<feature type="compositionally biased region" description="Low complexity" evidence="1">
    <location>
        <begin position="353"/>
        <end position="384"/>
    </location>
</feature>
<name>A0A1I2KEW4_9ACTN</name>
<accession>A0A1I2KEW4</accession>
<feature type="compositionally biased region" description="Basic and acidic residues" evidence="1">
    <location>
        <begin position="386"/>
        <end position="396"/>
    </location>
</feature>
<evidence type="ECO:0000256" key="1">
    <source>
        <dbReference type="SAM" id="MobiDB-lite"/>
    </source>
</evidence>
<dbReference type="EMBL" id="FONR01000010">
    <property type="protein sequence ID" value="SFF64849.1"/>
    <property type="molecule type" value="Genomic_DNA"/>
</dbReference>
<feature type="region of interest" description="Disordered" evidence="1">
    <location>
        <begin position="197"/>
        <end position="334"/>
    </location>
</feature>
<feature type="compositionally biased region" description="Pro residues" evidence="1">
    <location>
        <begin position="309"/>
        <end position="319"/>
    </location>
</feature>
<feature type="compositionally biased region" description="Low complexity" evidence="1">
    <location>
        <begin position="251"/>
        <end position="277"/>
    </location>
</feature>
<dbReference type="OrthoDB" id="4336488at2"/>
<organism evidence="2 3">
    <name type="scientific">Streptomyces mirabilis</name>
    <dbReference type="NCBI Taxonomy" id="68239"/>
    <lineage>
        <taxon>Bacteria</taxon>
        <taxon>Bacillati</taxon>
        <taxon>Actinomycetota</taxon>
        <taxon>Actinomycetes</taxon>
        <taxon>Kitasatosporales</taxon>
        <taxon>Streptomycetaceae</taxon>
        <taxon>Streptomyces</taxon>
    </lineage>
</organism>
<evidence type="ECO:0000313" key="2">
    <source>
        <dbReference type="EMBL" id="SFF64849.1"/>
    </source>
</evidence>
<feature type="compositionally biased region" description="Low complexity" evidence="1">
    <location>
        <begin position="284"/>
        <end position="308"/>
    </location>
</feature>